<accession>A0A518GG95</accession>
<keyword evidence="3 10" id="KW-0285">Flavoprotein</keyword>
<reference evidence="14 15" key="1">
    <citation type="submission" date="2019-02" db="EMBL/GenBank/DDBJ databases">
        <title>Deep-cultivation of Planctomycetes and their phenomic and genomic characterization uncovers novel biology.</title>
        <authorList>
            <person name="Wiegand S."/>
            <person name="Jogler M."/>
            <person name="Boedeker C."/>
            <person name="Pinto D."/>
            <person name="Vollmers J."/>
            <person name="Rivas-Marin E."/>
            <person name="Kohn T."/>
            <person name="Peeters S.H."/>
            <person name="Heuer A."/>
            <person name="Rast P."/>
            <person name="Oberbeckmann S."/>
            <person name="Bunk B."/>
            <person name="Jeske O."/>
            <person name="Meyerdierks A."/>
            <person name="Storesund J.E."/>
            <person name="Kallscheuer N."/>
            <person name="Luecker S."/>
            <person name="Lage O.M."/>
            <person name="Pohl T."/>
            <person name="Merkel B.J."/>
            <person name="Hornburger P."/>
            <person name="Mueller R.-W."/>
            <person name="Bruemmer F."/>
            <person name="Labrenz M."/>
            <person name="Spormann A.M."/>
            <person name="Op den Camp H."/>
            <person name="Overmann J."/>
            <person name="Amann R."/>
            <person name="Jetten M.S.M."/>
            <person name="Mascher T."/>
            <person name="Medema M.H."/>
            <person name="Devos D.P."/>
            <person name="Kaster A.-K."/>
            <person name="Ovreas L."/>
            <person name="Rohde M."/>
            <person name="Galperin M.Y."/>
            <person name="Jogler C."/>
        </authorList>
    </citation>
    <scope>NUCLEOTIDE SEQUENCE [LARGE SCALE GENOMIC DNA]</scope>
    <source>
        <strain evidence="14 15">Q31a</strain>
    </source>
</reference>
<dbReference type="SUPFAM" id="SSF143631">
    <property type="entry name" value="ApbE-like"/>
    <property type="match status" value="1"/>
</dbReference>
<keyword evidence="7 10" id="KW-0460">Magnesium</keyword>
<dbReference type="GO" id="GO:0046872">
    <property type="term" value="F:metal ion binding"/>
    <property type="evidence" value="ECO:0007669"/>
    <property type="project" value="UniProtKB-UniRule"/>
</dbReference>
<dbReference type="Pfam" id="PF02424">
    <property type="entry name" value="ApbE"/>
    <property type="match status" value="1"/>
</dbReference>
<evidence type="ECO:0000256" key="3">
    <source>
        <dbReference type="ARBA" id="ARBA00022630"/>
    </source>
</evidence>
<evidence type="ECO:0000256" key="7">
    <source>
        <dbReference type="ARBA" id="ARBA00022842"/>
    </source>
</evidence>
<keyword evidence="14" id="KW-0449">Lipoprotein</keyword>
<protein>
    <recommendedName>
        <fullName evidence="2 10">FAD:protein FMN transferase</fullName>
        <ecNumber evidence="1 10">2.7.1.180</ecNumber>
    </recommendedName>
    <alternativeName>
        <fullName evidence="8 10">Flavin transferase</fullName>
    </alternativeName>
</protein>
<evidence type="ECO:0000256" key="5">
    <source>
        <dbReference type="ARBA" id="ARBA00022723"/>
    </source>
</evidence>
<dbReference type="InterPro" id="IPR003374">
    <property type="entry name" value="ApbE-like_sf"/>
</dbReference>
<feature type="signal peptide" evidence="13">
    <location>
        <begin position="1"/>
        <end position="26"/>
    </location>
</feature>
<dbReference type="PANTHER" id="PTHR30040:SF2">
    <property type="entry name" value="FAD:PROTEIN FMN TRANSFERASE"/>
    <property type="match status" value="1"/>
</dbReference>
<dbReference type="PANTHER" id="PTHR30040">
    <property type="entry name" value="THIAMINE BIOSYNTHESIS LIPOPROTEIN APBE"/>
    <property type="match status" value="1"/>
</dbReference>
<comment type="catalytic activity">
    <reaction evidence="9 10">
        <text>L-threonyl-[protein] + FAD = FMN-L-threonyl-[protein] + AMP + H(+)</text>
        <dbReference type="Rhea" id="RHEA:36847"/>
        <dbReference type="Rhea" id="RHEA-COMP:11060"/>
        <dbReference type="Rhea" id="RHEA-COMP:11061"/>
        <dbReference type="ChEBI" id="CHEBI:15378"/>
        <dbReference type="ChEBI" id="CHEBI:30013"/>
        <dbReference type="ChEBI" id="CHEBI:57692"/>
        <dbReference type="ChEBI" id="CHEBI:74257"/>
        <dbReference type="ChEBI" id="CHEBI:456215"/>
        <dbReference type="EC" id="2.7.1.180"/>
    </reaction>
</comment>
<dbReference type="RefSeq" id="WP_145085277.1">
    <property type="nucleotide sequence ID" value="NZ_CP036298.1"/>
</dbReference>
<keyword evidence="15" id="KW-1185">Reference proteome</keyword>
<keyword evidence="6 10" id="KW-0274">FAD</keyword>
<dbReference type="EMBL" id="CP036298">
    <property type="protein sequence ID" value="QDV27616.1"/>
    <property type="molecule type" value="Genomic_DNA"/>
</dbReference>
<evidence type="ECO:0000256" key="11">
    <source>
        <dbReference type="PIRSR" id="PIRSR006268-2"/>
    </source>
</evidence>
<keyword evidence="13" id="KW-0732">Signal</keyword>
<evidence type="ECO:0000256" key="10">
    <source>
        <dbReference type="PIRNR" id="PIRNR006268"/>
    </source>
</evidence>
<evidence type="ECO:0000256" key="13">
    <source>
        <dbReference type="SAM" id="SignalP"/>
    </source>
</evidence>
<organism evidence="14 15">
    <name type="scientific">Aureliella helgolandensis</name>
    <dbReference type="NCBI Taxonomy" id="2527968"/>
    <lineage>
        <taxon>Bacteria</taxon>
        <taxon>Pseudomonadati</taxon>
        <taxon>Planctomycetota</taxon>
        <taxon>Planctomycetia</taxon>
        <taxon>Pirellulales</taxon>
        <taxon>Pirellulaceae</taxon>
        <taxon>Aureliella</taxon>
    </lineage>
</organism>
<gene>
    <name evidence="14" type="primary">apbE_3</name>
    <name evidence="14" type="ORF">Q31a_60080</name>
</gene>
<evidence type="ECO:0000256" key="6">
    <source>
        <dbReference type="ARBA" id="ARBA00022827"/>
    </source>
</evidence>
<comment type="cofactor">
    <cofactor evidence="11">
        <name>Mg(2+)</name>
        <dbReference type="ChEBI" id="CHEBI:18420"/>
    </cofactor>
    <cofactor evidence="11">
        <name>Mn(2+)</name>
        <dbReference type="ChEBI" id="CHEBI:29035"/>
    </cofactor>
    <text evidence="11">Magnesium. Can also use manganese.</text>
</comment>
<sequence length="361" mass="39415" precursor="true">MPFYTNPFTTIAIAAILLGSGNLTTAQTPHPQSNESSDSRLEGYDYTFPAMGTLVSLKAYGTDKASVQEIFQKVEQRVEALAAILTDYDPTSETRRLSPNAFNADVHVSPELWQVLLASDEWHRRTSGAFDSSLGQLTRLWRKYRQAGRVPPPEQLQQALSLSGWEQVRLNREAQTVRFLREDLRLDFGAIGKGYIVDAAYEVLVANQLECCLVNISGNMRCGTPPPGRGGWRIEIAPIAKGGTPLRRIEIASCAIATSGDLWQYQEIDGVRRSHILDPQTGMGVPGPIAATVLAPTATQADALATAACILPPQSMEQLVASLTETAILVASQRTSTEAITQKTYGTFPPDRSIQQGPHHR</sequence>
<dbReference type="AlphaFoldDB" id="A0A518GG95"/>
<dbReference type="PIRSF" id="PIRSF006268">
    <property type="entry name" value="ApbE"/>
    <property type="match status" value="1"/>
</dbReference>
<dbReference type="Proteomes" id="UP000318017">
    <property type="component" value="Chromosome"/>
</dbReference>
<dbReference type="InterPro" id="IPR024932">
    <property type="entry name" value="ApbE"/>
</dbReference>
<feature type="binding site" evidence="11">
    <location>
        <position position="190"/>
    </location>
    <ligand>
        <name>Mg(2+)</name>
        <dbReference type="ChEBI" id="CHEBI:18420"/>
    </ligand>
</feature>
<dbReference type="EC" id="2.7.1.180" evidence="1 10"/>
<evidence type="ECO:0000313" key="15">
    <source>
        <dbReference type="Proteomes" id="UP000318017"/>
    </source>
</evidence>
<evidence type="ECO:0000256" key="4">
    <source>
        <dbReference type="ARBA" id="ARBA00022679"/>
    </source>
</evidence>
<dbReference type="GO" id="GO:0016740">
    <property type="term" value="F:transferase activity"/>
    <property type="evidence" value="ECO:0007669"/>
    <property type="project" value="UniProtKB-UniRule"/>
</dbReference>
<dbReference type="KEGG" id="ahel:Q31a_60080"/>
<proteinExistence type="inferred from homology"/>
<evidence type="ECO:0000256" key="12">
    <source>
        <dbReference type="SAM" id="MobiDB-lite"/>
    </source>
</evidence>
<feature type="region of interest" description="Disordered" evidence="12">
    <location>
        <begin position="341"/>
        <end position="361"/>
    </location>
</feature>
<keyword evidence="5 10" id="KW-0479">Metal-binding</keyword>
<keyword evidence="4 10" id="KW-0808">Transferase</keyword>
<feature type="chain" id="PRO_5039900794" description="FAD:protein FMN transferase" evidence="13">
    <location>
        <begin position="27"/>
        <end position="361"/>
    </location>
</feature>
<dbReference type="OrthoDB" id="9778595at2"/>
<evidence type="ECO:0000256" key="2">
    <source>
        <dbReference type="ARBA" id="ARBA00016337"/>
    </source>
</evidence>
<feature type="binding site" evidence="11">
    <location>
        <position position="302"/>
    </location>
    <ligand>
        <name>Mg(2+)</name>
        <dbReference type="ChEBI" id="CHEBI:18420"/>
    </ligand>
</feature>
<evidence type="ECO:0000256" key="1">
    <source>
        <dbReference type="ARBA" id="ARBA00011955"/>
    </source>
</evidence>
<evidence type="ECO:0000313" key="14">
    <source>
        <dbReference type="EMBL" id="QDV27616.1"/>
    </source>
</evidence>
<comment type="similarity">
    <text evidence="10">Belongs to the ApbE family.</text>
</comment>
<evidence type="ECO:0000256" key="8">
    <source>
        <dbReference type="ARBA" id="ARBA00031306"/>
    </source>
</evidence>
<name>A0A518GG95_9BACT</name>
<dbReference type="Gene3D" id="3.10.520.10">
    <property type="entry name" value="ApbE-like domains"/>
    <property type="match status" value="1"/>
</dbReference>
<evidence type="ECO:0000256" key="9">
    <source>
        <dbReference type="ARBA" id="ARBA00048540"/>
    </source>
</evidence>
<feature type="binding site" evidence="11">
    <location>
        <position position="306"/>
    </location>
    <ligand>
        <name>Mg(2+)</name>
        <dbReference type="ChEBI" id="CHEBI:18420"/>
    </ligand>
</feature>